<protein>
    <submittedName>
        <fullName evidence="1">Uncharacterized protein</fullName>
    </submittedName>
</protein>
<proteinExistence type="predicted"/>
<dbReference type="AlphaFoldDB" id="A0A150N231"/>
<dbReference type="Proteomes" id="UP000075517">
    <property type="component" value="Unassembled WGS sequence"/>
</dbReference>
<sequence length="42" mass="5031">MTSFFLLYHLLFSLRTIAKKRKGLWICGMTVHGKEQTMENHY</sequence>
<name>A0A150N231_GEOSE</name>
<dbReference type="PATRIC" id="fig|1422.17.peg.2315"/>
<evidence type="ECO:0000313" key="2">
    <source>
        <dbReference type="Proteomes" id="UP000075517"/>
    </source>
</evidence>
<reference evidence="1 2" key="1">
    <citation type="submission" date="2016-01" db="EMBL/GenBank/DDBJ databases">
        <title>Draft Genome Sequences of Seven Thermophilic Sporeformers Isolated from Foods.</title>
        <authorList>
            <person name="Berendsen E.M."/>
            <person name="Wells-Bennik M.H."/>
            <person name="Krawcyk A.O."/>
            <person name="De Jong A."/>
            <person name="Holsappel S."/>
            <person name="Eijlander R.T."/>
            <person name="Kuipers O.P."/>
        </authorList>
    </citation>
    <scope>NUCLEOTIDE SEQUENCE [LARGE SCALE GENOMIC DNA]</scope>
    <source>
        <strain evidence="1 2">B4114</strain>
    </source>
</reference>
<dbReference type="EMBL" id="LQYY01000155">
    <property type="protein sequence ID" value="KYD30760.1"/>
    <property type="molecule type" value="Genomic_DNA"/>
</dbReference>
<comment type="caution">
    <text evidence="1">The sequence shown here is derived from an EMBL/GenBank/DDBJ whole genome shotgun (WGS) entry which is preliminary data.</text>
</comment>
<gene>
    <name evidence="1" type="ORF">B4114_2949</name>
</gene>
<organism evidence="1 2">
    <name type="scientific">Geobacillus stearothermophilus</name>
    <name type="common">Bacillus stearothermophilus</name>
    <dbReference type="NCBI Taxonomy" id="1422"/>
    <lineage>
        <taxon>Bacteria</taxon>
        <taxon>Bacillati</taxon>
        <taxon>Bacillota</taxon>
        <taxon>Bacilli</taxon>
        <taxon>Bacillales</taxon>
        <taxon>Anoxybacillaceae</taxon>
        <taxon>Geobacillus</taxon>
    </lineage>
</organism>
<evidence type="ECO:0000313" key="1">
    <source>
        <dbReference type="EMBL" id="KYD30760.1"/>
    </source>
</evidence>
<accession>A0A150N231</accession>